<proteinExistence type="predicted"/>
<protein>
    <submittedName>
        <fullName evidence="2">Uncharacterized protein</fullName>
    </submittedName>
</protein>
<evidence type="ECO:0000256" key="1">
    <source>
        <dbReference type="SAM" id="MobiDB-lite"/>
    </source>
</evidence>
<feature type="compositionally biased region" description="Polar residues" evidence="1">
    <location>
        <begin position="1"/>
        <end position="12"/>
    </location>
</feature>
<keyword evidence="3" id="KW-1185">Reference proteome</keyword>
<accession>A0A8J6HCN8</accession>
<comment type="caution">
    <text evidence="2">The sequence shown here is derived from an EMBL/GenBank/DDBJ whole genome shotgun (WGS) entry which is preliminary data.</text>
</comment>
<reference evidence="2" key="1">
    <citation type="journal article" date="2020" name="J Insects Food Feed">
        <title>The yellow mealworm (Tenebrio molitor) genome: a resource for the emerging insects as food and feed industry.</title>
        <authorList>
            <person name="Eriksson T."/>
            <person name="Andere A."/>
            <person name="Kelstrup H."/>
            <person name="Emery V."/>
            <person name="Picard C."/>
        </authorList>
    </citation>
    <scope>NUCLEOTIDE SEQUENCE</scope>
    <source>
        <strain evidence="2">Stoneville</strain>
        <tissue evidence="2">Whole head</tissue>
    </source>
</reference>
<feature type="region of interest" description="Disordered" evidence="1">
    <location>
        <begin position="1"/>
        <end position="34"/>
    </location>
</feature>
<name>A0A8J6HCN8_TENMO</name>
<dbReference type="AlphaFoldDB" id="A0A8J6HCN8"/>
<organism evidence="2 3">
    <name type="scientific">Tenebrio molitor</name>
    <name type="common">Yellow mealworm beetle</name>
    <dbReference type="NCBI Taxonomy" id="7067"/>
    <lineage>
        <taxon>Eukaryota</taxon>
        <taxon>Metazoa</taxon>
        <taxon>Ecdysozoa</taxon>
        <taxon>Arthropoda</taxon>
        <taxon>Hexapoda</taxon>
        <taxon>Insecta</taxon>
        <taxon>Pterygota</taxon>
        <taxon>Neoptera</taxon>
        <taxon>Endopterygota</taxon>
        <taxon>Coleoptera</taxon>
        <taxon>Polyphaga</taxon>
        <taxon>Cucujiformia</taxon>
        <taxon>Tenebrionidae</taxon>
        <taxon>Tenebrio</taxon>
    </lineage>
</organism>
<sequence length="304" mass="33814">MSPSNVINPSQTQRRDAPTTPHQQTIEHRVSPPGPPPFSAWLAANRAARPWTSKPPLRLVRGVEAARLLAATNFPLIVPLCENQSRSALPSPPPYFPFRAKKLIRLINFQLRRISILVLLLLGVATSRHISYYDDDTSDRPIMTKSQERRICAELCMAGLGGEPCGDECLDVIPQGLPIESSQSNDDHTQANYTRKDACPLLCANRLGYPLCGCNYTQETTPFFTVDFLQICLHFCTSYNYRIYGCNECGYYANLTGNDGIVGISGQTSRKAYDWNAWCIQMCEDGDGGSACYCDLLPMSLHLK</sequence>
<reference evidence="2" key="2">
    <citation type="submission" date="2021-08" db="EMBL/GenBank/DDBJ databases">
        <authorList>
            <person name="Eriksson T."/>
        </authorList>
    </citation>
    <scope>NUCLEOTIDE SEQUENCE</scope>
    <source>
        <strain evidence="2">Stoneville</strain>
        <tissue evidence="2">Whole head</tissue>
    </source>
</reference>
<evidence type="ECO:0000313" key="3">
    <source>
        <dbReference type="Proteomes" id="UP000719412"/>
    </source>
</evidence>
<dbReference type="Proteomes" id="UP000719412">
    <property type="component" value="Unassembled WGS sequence"/>
</dbReference>
<dbReference type="EMBL" id="JABDTM020021653">
    <property type="protein sequence ID" value="KAH0816370.1"/>
    <property type="molecule type" value="Genomic_DNA"/>
</dbReference>
<gene>
    <name evidence="2" type="ORF">GEV33_006422</name>
</gene>
<evidence type="ECO:0000313" key="2">
    <source>
        <dbReference type="EMBL" id="KAH0816370.1"/>
    </source>
</evidence>